<evidence type="ECO:0000313" key="2">
    <source>
        <dbReference type="EMBL" id="CAK9059267.1"/>
    </source>
</evidence>
<keyword evidence="1" id="KW-0732">Signal</keyword>
<sequence length="106" mass="11505">MSVTWSSLTLANCGFAALTSVVKATPSPPKLMRGWEEKGESRLKTEIDLALPWNEGTRPAVEDWLAAEQSKTDRQRLVCLGNIVVPLQAKMAIGIISGIQSKILQG</sequence>
<dbReference type="Proteomes" id="UP001642464">
    <property type="component" value="Unassembled WGS sequence"/>
</dbReference>
<organism evidence="2 3">
    <name type="scientific">Durusdinium trenchii</name>
    <dbReference type="NCBI Taxonomy" id="1381693"/>
    <lineage>
        <taxon>Eukaryota</taxon>
        <taxon>Sar</taxon>
        <taxon>Alveolata</taxon>
        <taxon>Dinophyceae</taxon>
        <taxon>Suessiales</taxon>
        <taxon>Symbiodiniaceae</taxon>
        <taxon>Durusdinium</taxon>
    </lineage>
</organism>
<evidence type="ECO:0000256" key="1">
    <source>
        <dbReference type="SAM" id="SignalP"/>
    </source>
</evidence>
<reference evidence="2 3" key="1">
    <citation type="submission" date="2024-02" db="EMBL/GenBank/DDBJ databases">
        <authorList>
            <person name="Chen Y."/>
            <person name="Shah S."/>
            <person name="Dougan E. K."/>
            <person name="Thang M."/>
            <person name="Chan C."/>
        </authorList>
    </citation>
    <scope>NUCLEOTIDE SEQUENCE [LARGE SCALE GENOMIC DNA]</scope>
</reference>
<protein>
    <submittedName>
        <fullName evidence="2">Uncharacterized protein</fullName>
    </submittedName>
</protein>
<feature type="signal peptide" evidence="1">
    <location>
        <begin position="1"/>
        <end position="24"/>
    </location>
</feature>
<dbReference type="EMBL" id="CAXAMM010026613">
    <property type="protein sequence ID" value="CAK9059267.1"/>
    <property type="molecule type" value="Genomic_DNA"/>
</dbReference>
<keyword evidence="3" id="KW-1185">Reference proteome</keyword>
<evidence type="ECO:0000313" key="3">
    <source>
        <dbReference type="Proteomes" id="UP001642464"/>
    </source>
</evidence>
<feature type="chain" id="PRO_5046654025" evidence="1">
    <location>
        <begin position="25"/>
        <end position="106"/>
    </location>
</feature>
<gene>
    <name evidence="2" type="ORF">SCF082_LOCUS31428</name>
</gene>
<comment type="caution">
    <text evidence="2">The sequence shown here is derived from an EMBL/GenBank/DDBJ whole genome shotgun (WGS) entry which is preliminary data.</text>
</comment>
<proteinExistence type="predicted"/>
<accession>A0ABP0N8N1</accession>
<name>A0ABP0N8N1_9DINO</name>